<evidence type="ECO:0000313" key="5">
    <source>
        <dbReference type="EMBL" id="KAK4772164.1"/>
    </source>
</evidence>
<gene>
    <name evidence="5" type="ORF">SAY86_013939</name>
</gene>
<feature type="region of interest" description="Disordered" evidence="4">
    <location>
        <begin position="311"/>
        <end position="345"/>
    </location>
</feature>
<evidence type="ECO:0000256" key="1">
    <source>
        <dbReference type="ARBA" id="ARBA00004123"/>
    </source>
</evidence>
<dbReference type="GO" id="GO:0051315">
    <property type="term" value="P:attachment of mitotic spindle microtubules to kinetochore"/>
    <property type="evidence" value="ECO:0007669"/>
    <property type="project" value="TreeGrafter"/>
</dbReference>
<keyword evidence="6" id="KW-1185">Reference proteome</keyword>
<protein>
    <recommendedName>
        <fullName evidence="7">Centromere protein C</fullName>
    </recommendedName>
</protein>
<comment type="caution">
    <text evidence="5">The sequence shown here is derived from an EMBL/GenBank/DDBJ whole genome shotgun (WGS) entry which is preliminary data.</text>
</comment>
<evidence type="ECO:0000256" key="3">
    <source>
        <dbReference type="ARBA" id="ARBA00023242"/>
    </source>
</evidence>
<name>A0AAN7KT80_TRANT</name>
<dbReference type="PANTHER" id="PTHR16684">
    <property type="entry name" value="CENTROMERE PROTEIN C"/>
    <property type="match status" value="1"/>
</dbReference>
<feature type="region of interest" description="Disordered" evidence="4">
    <location>
        <begin position="776"/>
        <end position="858"/>
    </location>
</feature>
<accession>A0AAN7KT80</accession>
<feature type="compositionally biased region" description="Polar residues" evidence="4">
    <location>
        <begin position="334"/>
        <end position="345"/>
    </location>
</feature>
<dbReference type="GO" id="GO:0005634">
    <property type="term" value="C:nucleus"/>
    <property type="evidence" value="ECO:0007669"/>
    <property type="project" value="UniProtKB-SubCell"/>
</dbReference>
<feature type="region of interest" description="Disordered" evidence="4">
    <location>
        <begin position="429"/>
        <end position="453"/>
    </location>
</feature>
<dbReference type="AlphaFoldDB" id="A0AAN7KT80"/>
<reference evidence="5 6" key="1">
    <citation type="journal article" date="2023" name="Hortic Res">
        <title>Pangenome of water caltrop reveals structural variations and asymmetric subgenome divergence after allopolyploidization.</title>
        <authorList>
            <person name="Zhang X."/>
            <person name="Chen Y."/>
            <person name="Wang L."/>
            <person name="Yuan Y."/>
            <person name="Fang M."/>
            <person name="Shi L."/>
            <person name="Lu R."/>
            <person name="Comes H.P."/>
            <person name="Ma Y."/>
            <person name="Chen Y."/>
            <person name="Huang G."/>
            <person name="Zhou Y."/>
            <person name="Zheng Z."/>
            <person name="Qiu Y."/>
        </authorList>
    </citation>
    <scope>NUCLEOTIDE SEQUENCE [LARGE SCALE GENOMIC DNA]</scope>
    <source>
        <strain evidence="5">F231</strain>
    </source>
</reference>
<sequence>MACGAAGSDPVNALAQFSVLSLFPHSFEVLQNVADPYNLERELDFLHSHLGTIALQSPKKILNQAEAVVENFSEPFITNDTSQAAAEAPCEFDVSKANKNPKIRRPGLGHKPAKFSLKFGSSQPAVNLGDAFDIDSYDDPDEYFAAYERFERAKRELMRQNGITVLGDQGSYSVKERPRRPGLPGRSYKNRFSESGIFPAETVMEKHIAVSNSSEEQYATTELNDDSQEMDVTGSIKVKRRNDEILDNLLSQNLDVLDGEGAVNILHDHLKIKPIDVQILCLPELKDIQKDDLNTLSRKILKQRPALFNIQNLMKETDRHSPTKPRGGSESFKSHLSLQSSRTSHFSQMASLKKRLFREDTSLDSFSPAHADEVDIRRLYDSQQLERHSDDVDNRNKLGIPLNLPDESVCVPLDTQDLDNDIILDPTHADEVDIRKPHDAQHSERHSDDVDKRNKFGIPLNLPDESVCVPLDAQDLDNEIILDPAHADEIDIRKPHDTQHSDRHSDDVNKRNKFGIPLNLPDESVCLALDTQDLDNEIILDPSHDMQNRAGNCCATLPMVFECSERSINDLDGHVENESAMPMQINTKIGDSNVEPDDEDVAFLDPLISSIVEESAENGSSKCDKGVLEHHMEEFSAAASNRRSEIRLRPLHEGCMSKEASNGKSASDESVSVPMDTQDLDNEISLDSHHDMHNGIGNCIRISPIMFECSGRSSNDADAHTEMEAATPARINNKIVALNVEPAYEDVAFLGPLVSEEYAGNGSSKCADDVLENHMEESRAASPNRQTEITSRHLHEGQRRKQASNGKSVSVPEDPVMVDCQPLKRANIAPDESIEEAPKETNNGERKRSRTHKENLKHRRTSLADAGMAWTNGIRRSTRIRSRPLAFWKGERFLYGRIHQSLATVIGMKYESPGKTDGKPGLKVKSFVSDEYKELLDFVA</sequence>
<organism evidence="5 6">
    <name type="scientific">Trapa natans</name>
    <name type="common">Water chestnut</name>
    <dbReference type="NCBI Taxonomy" id="22666"/>
    <lineage>
        <taxon>Eukaryota</taxon>
        <taxon>Viridiplantae</taxon>
        <taxon>Streptophyta</taxon>
        <taxon>Embryophyta</taxon>
        <taxon>Tracheophyta</taxon>
        <taxon>Spermatophyta</taxon>
        <taxon>Magnoliopsida</taxon>
        <taxon>eudicotyledons</taxon>
        <taxon>Gunneridae</taxon>
        <taxon>Pentapetalae</taxon>
        <taxon>rosids</taxon>
        <taxon>malvids</taxon>
        <taxon>Myrtales</taxon>
        <taxon>Lythraceae</taxon>
        <taxon>Trapa</taxon>
    </lineage>
</organism>
<dbReference type="Proteomes" id="UP001346149">
    <property type="component" value="Unassembled WGS sequence"/>
</dbReference>
<dbReference type="GO" id="GO:0019237">
    <property type="term" value="F:centromeric DNA binding"/>
    <property type="evidence" value="ECO:0007669"/>
    <property type="project" value="InterPro"/>
</dbReference>
<comment type="similarity">
    <text evidence="2">Belongs to the CENP-C/MIF2 family.</text>
</comment>
<dbReference type="GO" id="GO:0051382">
    <property type="term" value="P:kinetochore assembly"/>
    <property type="evidence" value="ECO:0007669"/>
    <property type="project" value="InterPro"/>
</dbReference>
<evidence type="ECO:0008006" key="7">
    <source>
        <dbReference type="Google" id="ProtNLM"/>
    </source>
</evidence>
<feature type="compositionally biased region" description="Basic and acidic residues" evidence="4">
    <location>
        <begin position="836"/>
        <end position="846"/>
    </location>
</feature>
<keyword evidence="3" id="KW-0539">Nucleus</keyword>
<feature type="compositionally biased region" description="Basic and acidic residues" evidence="4">
    <location>
        <begin position="790"/>
        <end position="799"/>
    </location>
</feature>
<dbReference type="PANTHER" id="PTHR16684:SF11">
    <property type="entry name" value="CENTROMERE PROTEIN C"/>
    <property type="match status" value="1"/>
</dbReference>
<evidence type="ECO:0000256" key="4">
    <source>
        <dbReference type="SAM" id="MobiDB-lite"/>
    </source>
</evidence>
<comment type="subcellular location">
    <subcellularLocation>
        <location evidence="1">Nucleus</location>
    </subcellularLocation>
</comment>
<feature type="compositionally biased region" description="Polar residues" evidence="4">
    <location>
        <begin position="659"/>
        <end position="670"/>
    </location>
</feature>
<dbReference type="InterPro" id="IPR028386">
    <property type="entry name" value="CENP-C/Mif2/cnp3"/>
</dbReference>
<evidence type="ECO:0000256" key="2">
    <source>
        <dbReference type="ARBA" id="ARBA00010291"/>
    </source>
</evidence>
<feature type="region of interest" description="Disordered" evidence="4">
    <location>
        <begin position="649"/>
        <end position="673"/>
    </location>
</feature>
<feature type="region of interest" description="Disordered" evidence="4">
    <location>
        <begin position="487"/>
        <end position="510"/>
    </location>
</feature>
<proteinExistence type="inferred from homology"/>
<dbReference type="GO" id="GO:0051455">
    <property type="term" value="P:spindle attachment to meiosis I kinetochore"/>
    <property type="evidence" value="ECO:0007669"/>
    <property type="project" value="TreeGrafter"/>
</dbReference>
<dbReference type="EMBL" id="JAXQNO010000020">
    <property type="protein sequence ID" value="KAK4772164.1"/>
    <property type="molecule type" value="Genomic_DNA"/>
</dbReference>
<dbReference type="GO" id="GO:0000776">
    <property type="term" value="C:kinetochore"/>
    <property type="evidence" value="ECO:0007669"/>
    <property type="project" value="InterPro"/>
</dbReference>
<feature type="compositionally biased region" description="Basic residues" evidence="4">
    <location>
        <begin position="847"/>
        <end position="858"/>
    </location>
</feature>
<evidence type="ECO:0000313" key="6">
    <source>
        <dbReference type="Proteomes" id="UP001346149"/>
    </source>
</evidence>